<proteinExistence type="predicted"/>
<dbReference type="PANTHER" id="PTHR34298:SF2">
    <property type="entry name" value="SEGREGATION AND CONDENSATION PROTEIN B"/>
    <property type="match status" value="1"/>
</dbReference>
<accession>A0A8I0G6K5</accession>
<gene>
    <name evidence="5" type="primary">scpB</name>
    <name evidence="5" type="ORF">H8R10_00500</name>
</gene>
<evidence type="ECO:0000256" key="3">
    <source>
        <dbReference type="ARBA" id="ARBA00022829"/>
    </source>
</evidence>
<dbReference type="SUPFAM" id="SSF46785">
    <property type="entry name" value="Winged helix' DNA-binding domain"/>
    <property type="match status" value="2"/>
</dbReference>
<dbReference type="NCBIfam" id="TIGR00281">
    <property type="entry name" value="SMC-Scp complex subunit ScpB"/>
    <property type="match status" value="1"/>
</dbReference>
<evidence type="ECO:0000313" key="6">
    <source>
        <dbReference type="Proteomes" id="UP000627538"/>
    </source>
</evidence>
<reference evidence="5 6" key="1">
    <citation type="submission" date="2020-08" db="EMBL/GenBank/DDBJ databases">
        <title>Winkia gen. nov., sp. nov., isolated from faeces of the Anser albifrons in China.</title>
        <authorList>
            <person name="Liu Q."/>
        </authorList>
    </citation>
    <scope>NUCLEOTIDE SEQUENCE [LARGE SCALE GENOMIC DNA]</scope>
    <source>
        <strain evidence="5 6">C62</strain>
    </source>
</reference>
<evidence type="ECO:0000313" key="5">
    <source>
        <dbReference type="EMBL" id="MBD3688727.1"/>
    </source>
</evidence>
<dbReference type="RefSeq" id="WP_191070835.1">
    <property type="nucleotide sequence ID" value="NZ_CP060506.1"/>
</dbReference>
<dbReference type="Pfam" id="PF04079">
    <property type="entry name" value="SMC_ScpB"/>
    <property type="match status" value="1"/>
</dbReference>
<dbReference type="Proteomes" id="UP000627538">
    <property type="component" value="Unassembled WGS sequence"/>
</dbReference>
<protein>
    <submittedName>
        <fullName evidence="5">SMC-Scp complex subunit ScpB</fullName>
    </submittedName>
</protein>
<comment type="caution">
    <text evidence="5">The sequence shown here is derived from an EMBL/GenBank/DDBJ whole genome shotgun (WGS) entry which is preliminary data.</text>
</comment>
<dbReference type="GO" id="GO:0051304">
    <property type="term" value="P:chromosome separation"/>
    <property type="evidence" value="ECO:0007669"/>
    <property type="project" value="InterPro"/>
</dbReference>
<dbReference type="EMBL" id="JACRUO010000001">
    <property type="protein sequence ID" value="MBD3688727.1"/>
    <property type="molecule type" value="Genomic_DNA"/>
</dbReference>
<dbReference type="AlphaFoldDB" id="A0A8I0G6K5"/>
<evidence type="ECO:0000256" key="4">
    <source>
        <dbReference type="ARBA" id="ARBA00023306"/>
    </source>
</evidence>
<keyword evidence="3" id="KW-0159">Chromosome partition</keyword>
<dbReference type="PIRSF" id="PIRSF019345">
    <property type="entry name" value="ScpB"/>
    <property type="match status" value="1"/>
</dbReference>
<sequence>MSEAQPMLAAGVEAILMVAERAVSAREIAVALEADERAVEATLRALADEYAGAAGARPRGFVLREIATGWRLFSAPAWSDAVGRFVVGTHPAKLSAAALETLAIVAYRQPVTRAQIANVRGVSVDGVVRTLLTHDLIEEAGALPTGAITYRTTEAFVEKMGLASLDDLPALAPYLPGDDELDALNAQVEG</sequence>
<name>A0A8I0G6K5_9ACTO</name>
<keyword evidence="1" id="KW-0963">Cytoplasm</keyword>
<dbReference type="InterPro" id="IPR036390">
    <property type="entry name" value="WH_DNA-bd_sf"/>
</dbReference>
<keyword evidence="2" id="KW-0132">Cell division</keyword>
<dbReference type="InterPro" id="IPR005234">
    <property type="entry name" value="ScpB_csome_segregation"/>
</dbReference>
<keyword evidence="6" id="KW-1185">Reference proteome</keyword>
<evidence type="ECO:0000256" key="2">
    <source>
        <dbReference type="ARBA" id="ARBA00022618"/>
    </source>
</evidence>
<dbReference type="PANTHER" id="PTHR34298">
    <property type="entry name" value="SEGREGATION AND CONDENSATION PROTEIN B"/>
    <property type="match status" value="1"/>
</dbReference>
<keyword evidence="4" id="KW-0131">Cell cycle</keyword>
<dbReference type="InterPro" id="IPR036388">
    <property type="entry name" value="WH-like_DNA-bd_sf"/>
</dbReference>
<dbReference type="Gene3D" id="1.10.10.10">
    <property type="entry name" value="Winged helix-like DNA-binding domain superfamily/Winged helix DNA-binding domain"/>
    <property type="match status" value="2"/>
</dbReference>
<organism evidence="5 6">
    <name type="scientific">Nanchangia anserum</name>
    <dbReference type="NCBI Taxonomy" id="2692125"/>
    <lineage>
        <taxon>Bacteria</taxon>
        <taxon>Bacillati</taxon>
        <taxon>Actinomycetota</taxon>
        <taxon>Actinomycetes</taxon>
        <taxon>Actinomycetales</taxon>
        <taxon>Actinomycetaceae</taxon>
        <taxon>Nanchangia</taxon>
    </lineage>
</organism>
<evidence type="ECO:0000256" key="1">
    <source>
        <dbReference type="ARBA" id="ARBA00022490"/>
    </source>
</evidence>
<dbReference type="GO" id="GO:0051301">
    <property type="term" value="P:cell division"/>
    <property type="evidence" value="ECO:0007669"/>
    <property type="project" value="UniProtKB-KW"/>
</dbReference>